<reference evidence="3" key="1">
    <citation type="submission" date="2017-09" db="EMBL/GenBank/DDBJ databases">
        <title>Depth-based differentiation of microbial function through sediment-hosted aquifers and enrichment of novel symbionts in the deep terrestrial subsurface.</title>
        <authorList>
            <person name="Probst A.J."/>
            <person name="Ladd B."/>
            <person name="Jarett J.K."/>
            <person name="Geller-Mcgrath D.E."/>
            <person name="Sieber C.M.K."/>
            <person name="Emerson J.B."/>
            <person name="Anantharaman K."/>
            <person name="Thomas B.C."/>
            <person name="Malmstrom R."/>
            <person name="Stieglmeier M."/>
            <person name="Klingl A."/>
            <person name="Woyke T."/>
            <person name="Ryan C.M."/>
            <person name="Banfield J.F."/>
        </authorList>
    </citation>
    <scope>NUCLEOTIDE SEQUENCE [LARGE SCALE GENOMIC DNA]</scope>
</reference>
<protein>
    <recommendedName>
        <fullName evidence="4">Glycosyltransferase RgtA/B/C/D-like domain-containing protein</fullName>
    </recommendedName>
</protein>
<feature type="transmembrane region" description="Helical" evidence="1">
    <location>
        <begin position="240"/>
        <end position="258"/>
    </location>
</feature>
<evidence type="ECO:0008006" key="4">
    <source>
        <dbReference type="Google" id="ProtNLM"/>
    </source>
</evidence>
<dbReference type="Proteomes" id="UP000231407">
    <property type="component" value="Unassembled WGS sequence"/>
</dbReference>
<keyword evidence="1" id="KW-1133">Transmembrane helix</keyword>
<feature type="transmembrane region" description="Helical" evidence="1">
    <location>
        <begin position="303"/>
        <end position="326"/>
    </location>
</feature>
<feature type="transmembrane region" description="Helical" evidence="1">
    <location>
        <begin position="206"/>
        <end position="233"/>
    </location>
</feature>
<feature type="transmembrane region" description="Helical" evidence="1">
    <location>
        <begin position="369"/>
        <end position="386"/>
    </location>
</feature>
<gene>
    <name evidence="2" type="ORF">COS78_00645</name>
</gene>
<dbReference type="EMBL" id="PEWA01000009">
    <property type="protein sequence ID" value="PIU73749.1"/>
    <property type="molecule type" value="Genomic_DNA"/>
</dbReference>
<evidence type="ECO:0000256" key="1">
    <source>
        <dbReference type="SAM" id="Phobius"/>
    </source>
</evidence>
<organism evidence="2 3">
    <name type="scientific">Candidatus Shapirobacteria bacterium CG06_land_8_20_14_3_00_40_12</name>
    <dbReference type="NCBI Taxonomy" id="1974881"/>
    <lineage>
        <taxon>Bacteria</taxon>
        <taxon>Candidatus Shapironibacteriota</taxon>
    </lineage>
</organism>
<proteinExistence type="predicted"/>
<feature type="transmembrane region" description="Helical" evidence="1">
    <location>
        <begin position="393"/>
        <end position="413"/>
    </location>
</feature>
<dbReference type="AlphaFoldDB" id="A0A2M7ASZ6"/>
<comment type="caution">
    <text evidence="2">The sequence shown here is derived from an EMBL/GenBank/DDBJ whole genome shotgun (WGS) entry which is preliminary data.</text>
</comment>
<feature type="transmembrane region" description="Helical" evidence="1">
    <location>
        <begin position="338"/>
        <end position="357"/>
    </location>
</feature>
<name>A0A2M7ASZ6_9BACT</name>
<evidence type="ECO:0000313" key="3">
    <source>
        <dbReference type="Proteomes" id="UP000231407"/>
    </source>
</evidence>
<feature type="transmembrane region" description="Helical" evidence="1">
    <location>
        <begin position="102"/>
        <end position="121"/>
    </location>
</feature>
<keyword evidence="1" id="KW-0812">Transmembrane</keyword>
<keyword evidence="1" id="KW-0472">Membrane</keyword>
<feature type="transmembrane region" description="Helical" evidence="1">
    <location>
        <begin position="14"/>
        <end position="32"/>
    </location>
</feature>
<sequence length="558" mass="64491">MVLPSNKKIAIKKIIFSILFLICLFIQVLPVLRSGLKSDNGISFWGPNGHDGIWHLSLINHIDNPLSIKMPIYSGEYLKNYHPFFDIIISTLSKLTHISSPFWLFQLFPLISASLFIYLSFRVGYALTNKFEGGLLLMILNSANNSFGWLVSYFRSGSFDGESLFWAMQSPSNQLNPPFALSILLLTYLILILIKHPVVLTKFHQIVVIFILILLPVIKIYSALGAYFLFLIYCLKNRRYFIKFSIVFLLATLLFFKFNPQSSSLLVFKPFWFINSLIESPERLFIPKLASLRYGFESGGNHAFFLFFIYLLGLLIFVAGNFAWRILAVLDWVKNKSWLNSAIFLSSFILMLIPTLFIQGGTSWNTIQFLYYALFLLNIPLTCFLINNRKYWLILIMLLSLLPPLVGSLPQFLGNPAPANIPASELQALSFLSSQPPGIVLTFPYDKFLRSKFLKTPLPLYVYETTAYVSAYSKHITYLEDEMNLANSGYDWQSRRLNSLKFFKQQNIYQDRGFLVNNQIDYIYLVGNQREFNKQNVDNLYLNKIFSNQETLIYRVQR</sequence>
<feature type="transmembrane region" description="Helical" evidence="1">
    <location>
        <begin position="175"/>
        <end position="194"/>
    </location>
</feature>
<evidence type="ECO:0000313" key="2">
    <source>
        <dbReference type="EMBL" id="PIU73749.1"/>
    </source>
</evidence>
<accession>A0A2M7ASZ6</accession>